<sequence>MTGFDLVARLHEQLDFHWHAQARPRLDGLTDDEYLWEPAPGTWNVRRRGDGPPGTVTTRAGSAQWLLDFAFPEPEPAPVTSIAWRIAHVVVGVLGARAHSHFDGPPADYDEFPYAGTAQEALDQLDAAYGAWSAGVRSLTTDQLALPVGPAEGPFAEDPMIVLVLHLNRETIHHLAEVALLRDLWANGVR</sequence>
<dbReference type="Proteomes" id="UP000253790">
    <property type="component" value="Chromosome"/>
</dbReference>
<feature type="domain" description="DinB-like" evidence="1">
    <location>
        <begin position="75"/>
        <end position="177"/>
    </location>
</feature>
<reference evidence="2 3" key="1">
    <citation type="submission" date="2018-07" db="EMBL/GenBank/DDBJ databases">
        <title>Complete genome sequencing of Ornithinimicrobium sp. AMA3305.</title>
        <authorList>
            <person name="Bae J.-W."/>
        </authorList>
    </citation>
    <scope>NUCLEOTIDE SEQUENCE [LARGE SCALE GENOMIC DNA]</scope>
    <source>
        <strain evidence="2 3">AMA3305</strain>
    </source>
</reference>
<dbReference type="EMBL" id="CP031229">
    <property type="protein sequence ID" value="AXH95161.1"/>
    <property type="molecule type" value="Genomic_DNA"/>
</dbReference>
<protein>
    <submittedName>
        <fullName evidence="2">DinB family protein</fullName>
    </submittedName>
</protein>
<dbReference type="RefSeq" id="WP_114926926.1">
    <property type="nucleotide sequence ID" value="NZ_CP031229.1"/>
</dbReference>
<dbReference type="OrthoDB" id="5022306at2"/>
<name>A0A345NJF3_9MICO</name>
<keyword evidence="3" id="KW-1185">Reference proteome</keyword>
<dbReference type="Pfam" id="PF12867">
    <property type="entry name" value="DinB_2"/>
    <property type="match status" value="1"/>
</dbReference>
<dbReference type="AlphaFoldDB" id="A0A345NJF3"/>
<evidence type="ECO:0000313" key="3">
    <source>
        <dbReference type="Proteomes" id="UP000253790"/>
    </source>
</evidence>
<evidence type="ECO:0000313" key="2">
    <source>
        <dbReference type="EMBL" id="AXH95161.1"/>
    </source>
</evidence>
<accession>A0A345NJF3</accession>
<evidence type="ECO:0000259" key="1">
    <source>
        <dbReference type="Pfam" id="PF12867"/>
    </source>
</evidence>
<proteinExistence type="predicted"/>
<dbReference type="SUPFAM" id="SSF109854">
    <property type="entry name" value="DinB/YfiT-like putative metalloenzymes"/>
    <property type="match status" value="1"/>
</dbReference>
<dbReference type="InterPro" id="IPR034660">
    <property type="entry name" value="DinB/YfiT-like"/>
</dbReference>
<dbReference type="KEGG" id="orn:DV701_02445"/>
<dbReference type="InterPro" id="IPR024775">
    <property type="entry name" value="DinB-like"/>
</dbReference>
<organism evidence="2 3">
    <name type="scientific">Ornithinimicrobium avium</name>
    <dbReference type="NCBI Taxonomy" id="2283195"/>
    <lineage>
        <taxon>Bacteria</taxon>
        <taxon>Bacillati</taxon>
        <taxon>Actinomycetota</taxon>
        <taxon>Actinomycetes</taxon>
        <taxon>Micrococcales</taxon>
        <taxon>Ornithinimicrobiaceae</taxon>
        <taxon>Ornithinimicrobium</taxon>
    </lineage>
</organism>
<gene>
    <name evidence="2" type="ORF">DV701_02445</name>
</gene>